<protein>
    <submittedName>
        <fullName evidence="1">Uncharacterized protein</fullName>
    </submittedName>
</protein>
<geneLocation type="plasmid" evidence="2">
    <name>pamcp48-600</name>
</geneLocation>
<dbReference type="RefSeq" id="WP_071961040.1">
    <property type="nucleotide sequence ID" value="NZ_CP018025.1"/>
</dbReference>
<dbReference type="AlphaFoldDB" id="A0AAC9NTY2"/>
<sequence>MIVNMIESYGPIKRYRALAIDINEIASIVLLDPMEVGGGHASILSLKSEIGVGLDENLEPVMKKSVVVSGNIRELVSMTTLDPTGVFNDEA</sequence>
<accession>A0AAC9NTY2</accession>
<dbReference type="EMBL" id="CP018025">
    <property type="protein sequence ID" value="APD92419.1"/>
    <property type="molecule type" value="Genomic_DNA"/>
</dbReference>
<gene>
    <name evidence="1" type="ORF">BM524_21190</name>
</gene>
<proteinExistence type="predicted"/>
<evidence type="ECO:0000313" key="1">
    <source>
        <dbReference type="EMBL" id="APD92419.1"/>
    </source>
</evidence>
<organism evidence="1 2">
    <name type="scientific">Alteromonas mediterranea</name>
    <dbReference type="NCBI Taxonomy" id="314275"/>
    <lineage>
        <taxon>Bacteria</taxon>
        <taxon>Pseudomonadati</taxon>
        <taxon>Pseudomonadota</taxon>
        <taxon>Gammaproteobacteria</taxon>
        <taxon>Alteromonadales</taxon>
        <taxon>Alteromonadaceae</taxon>
        <taxon>Alteromonas/Salinimonas group</taxon>
        <taxon>Alteromonas</taxon>
    </lineage>
</organism>
<name>A0AAC9NTY2_9ALTE</name>
<keyword evidence="1" id="KW-0614">Plasmid</keyword>
<reference evidence="1 2" key="1">
    <citation type="submission" date="2016-11" db="EMBL/GenBank/DDBJ databases">
        <title>Networking in microbes: conjugative elements and plasmids in the genus Alteromonas.</title>
        <authorList>
            <person name="Lopez-Perez M."/>
            <person name="Ramon-Marco N."/>
            <person name="Rodriguez-Valera F."/>
        </authorList>
    </citation>
    <scope>NUCLEOTIDE SEQUENCE [LARGE SCALE GENOMIC DNA]</scope>
    <source>
        <strain evidence="1 2">CP48</strain>
        <plasmid evidence="2">pamcp48-600</plasmid>
    </source>
</reference>
<dbReference type="Proteomes" id="UP000182101">
    <property type="component" value="Plasmid pAMCP48-600"/>
</dbReference>
<evidence type="ECO:0000313" key="2">
    <source>
        <dbReference type="Proteomes" id="UP000182101"/>
    </source>
</evidence>